<feature type="compositionally biased region" description="Basic and acidic residues" evidence="1">
    <location>
        <begin position="260"/>
        <end position="273"/>
    </location>
</feature>
<keyword evidence="3" id="KW-1185">Reference proteome</keyword>
<dbReference type="PANTHER" id="PTHR46940:SF1">
    <property type="entry name" value="NKAP DOMAIN CONTAINING 1"/>
    <property type="match status" value="1"/>
</dbReference>
<organism evidence="2 3">
    <name type="scientific">Alosa alosa</name>
    <name type="common">allis shad</name>
    <dbReference type="NCBI Taxonomy" id="278164"/>
    <lineage>
        <taxon>Eukaryota</taxon>
        <taxon>Metazoa</taxon>
        <taxon>Chordata</taxon>
        <taxon>Craniata</taxon>
        <taxon>Vertebrata</taxon>
        <taxon>Euteleostomi</taxon>
        <taxon>Actinopterygii</taxon>
        <taxon>Neopterygii</taxon>
        <taxon>Teleostei</taxon>
        <taxon>Clupei</taxon>
        <taxon>Clupeiformes</taxon>
        <taxon>Clupeoidei</taxon>
        <taxon>Clupeidae</taxon>
        <taxon>Alosa</taxon>
    </lineage>
</organism>
<dbReference type="PANTHER" id="PTHR46940">
    <property type="entry name" value="NKAP DOMAIN-CONTAINING 1"/>
    <property type="match status" value="1"/>
</dbReference>
<name>A0AAV6G4G4_9TELE</name>
<feature type="compositionally biased region" description="Basic and acidic residues" evidence="1">
    <location>
        <begin position="68"/>
        <end position="96"/>
    </location>
</feature>
<feature type="compositionally biased region" description="Basic and acidic residues" evidence="1">
    <location>
        <begin position="126"/>
        <end position="143"/>
    </location>
</feature>
<proteinExistence type="predicted"/>
<feature type="region of interest" description="Disordered" evidence="1">
    <location>
        <begin position="30"/>
        <end position="96"/>
    </location>
</feature>
<feature type="compositionally biased region" description="Basic residues" evidence="1">
    <location>
        <begin position="196"/>
        <end position="211"/>
    </location>
</feature>
<evidence type="ECO:0000256" key="1">
    <source>
        <dbReference type="SAM" id="MobiDB-lite"/>
    </source>
</evidence>
<dbReference type="InterPro" id="IPR043407">
    <property type="entry name" value="Nkap_D1"/>
</dbReference>
<feature type="region of interest" description="Disordered" evidence="1">
    <location>
        <begin position="126"/>
        <end position="273"/>
    </location>
</feature>
<feature type="compositionally biased region" description="Basic residues" evidence="1">
    <location>
        <begin position="159"/>
        <end position="180"/>
    </location>
</feature>
<evidence type="ECO:0000313" key="3">
    <source>
        <dbReference type="Proteomes" id="UP000823561"/>
    </source>
</evidence>
<reference evidence="2" key="1">
    <citation type="submission" date="2020-10" db="EMBL/GenBank/DDBJ databases">
        <title>Chromosome-scale genome assembly of the Allis shad, Alosa alosa.</title>
        <authorList>
            <person name="Margot Z."/>
            <person name="Christophe K."/>
            <person name="Cabau C."/>
            <person name="Louis A."/>
            <person name="Berthelot C."/>
            <person name="Parey E."/>
            <person name="Roest Crollius H."/>
            <person name="Montfort J."/>
            <person name="Robinson-Rechavi M."/>
            <person name="Bucao C."/>
            <person name="Bouchez O."/>
            <person name="Gislard M."/>
            <person name="Lluch J."/>
            <person name="Milhes M."/>
            <person name="Lampietro C."/>
            <person name="Lopez Roques C."/>
            <person name="Donnadieu C."/>
            <person name="Braasch I."/>
            <person name="Desvignes T."/>
            <person name="Postlethwait J."/>
            <person name="Bobe J."/>
            <person name="Guiguen Y."/>
        </authorList>
    </citation>
    <scope>NUCLEOTIDE SEQUENCE</scope>
    <source>
        <strain evidence="2">M-15738</strain>
        <tissue evidence="2">Blood</tissue>
    </source>
</reference>
<accession>A0AAV6G4G4</accession>
<feature type="compositionally biased region" description="Basic and acidic residues" evidence="1">
    <location>
        <begin position="212"/>
        <end position="234"/>
    </location>
</feature>
<dbReference type="Proteomes" id="UP000823561">
    <property type="component" value="Chromosome 16"/>
</dbReference>
<dbReference type="EMBL" id="JADWDJ010000016">
    <property type="protein sequence ID" value="KAG5268370.1"/>
    <property type="molecule type" value="Genomic_DNA"/>
</dbReference>
<dbReference type="AlphaFoldDB" id="A0AAV6G4G4"/>
<evidence type="ECO:0000313" key="2">
    <source>
        <dbReference type="EMBL" id="KAG5268370.1"/>
    </source>
</evidence>
<comment type="caution">
    <text evidence="2">The sequence shown here is derived from an EMBL/GenBank/DDBJ whole genome shotgun (WGS) entry which is preliminary data.</text>
</comment>
<sequence>MAGVSLGKKLLRNVIRHTDIHNKIQEESEMWKLRGREKHVPQTDTSSRKPASAARGYMHCDRYEDDSSPSRDRGGVRDRLSERHERGKQLSDRDEREARYWTRKLYEFEANDPDRWGHSGFKELYPEEFKSDGRGESSGDDNVRHKKKKCKSSREADHRKHSSKSSKKKKKKKKEKRKRRAETSDSDSGDSDGEARRKRRREEKRKVRRKEKREDESSSEERESEGEGAREKRAGSRRKRHRHNSDSHQERPRKKRKNWKSADGEKSDESSDD</sequence>
<protein>
    <submittedName>
        <fullName evidence="2">Uncharacterized protein</fullName>
    </submittedName>
</protein>
<dbReference type="Pfam" id="PF15692">
    <property type="entry name" value="NKAP"/>
    <property type="match status" value="1"/>
</dbReference>
<gene>
    <name evidence="2" type="ORF">AALO_G00211850</name>
</gene>
<feature type="compositionally biased region" description="Basic and acidic residues" evidence="1">
    <location>
        <begin position="30"/>
        <end position="41"/>
    </location>
</feature>